<dbReference type="Gene3D" id="3.30.1360.120">
    <property type="entry name" value="Probable tRNA modification gtpase trme, domain 1"/>
    <property type="match status" value="1"/>
</dbReference>
<evidence type="ECO:0000313" key="2">
    <source>
        <dbReference type="EMBL" id="CAF0819012.1"/>
    </source>
</evidence>
<dbReference type="Gene3D" id="3.30.70.1400">
    <property type="entry name" value="Aminomethyltransferase beta-barrel domains"/>
    <property type="match status" value="1"/>
</dbReference>
<gene>
    <name evidence="2" type="ORF">BJG266_LOCUS6154</name>
</gene>
<protein>
    <recommendedName>
        <fullName evidence="1">GCVT N-terminal domain-containing protein</fullName>
    </recommendedName>
</protein>
<dbReference type="PANTHER" id="PTHR43757:SF15">
    <property type="entry name" value="PYRUVATE DEHYDROGENASE PHOSPHATASE REGULATORY SUBUNIT, MITOCHONDRIAL-LIKE"/>
    <property type="match status" value="1"/>
</dbReference>
<reference evidence="2" key="1">
    <citation type="submission" date="2021-02" db="EMBL/GenBank/DDBJ databases">
        <authorList>
            <person name="Nowell W R."/>
        </authorList>
    </citation>
    <scope>NUCLEOTIDE SEQUENCE</scope>
</reference>
<sequence length="231" mass="26141">MCTNGVPDTFHFSLLLDNWDNFPESECETLITGGDSFTSNGRLIMNESVEINNYFVATGSNGHGIALVGVVYGEVLGYERPLFLKPDEARKKDFEDLSKQGTFSKARWFNTVKKEYNACRKANRSVVDFLQMHCVNNIDKPIGTVVHREILNEQGGYEKDCSVIRLGEYHLLLVSSTLQSNRNMKWLKTHVLEDDSIFLSDVTSLYTALNVIGSKAKYLLSDLSDENFYLL</sequence>
<feature type="domain" description="GCVT N-terminal" evidence="1">
    <location>
        <begin position="125"/>
        <end position="225"/>
    </location>
</feature>
<dbReference type="InterPro" id="IPR028896">
    <property type="entry name" value="GcvT/YgfZ/DmdA"/>
</dbReference>
<evidence type="ECO:0000313" key="3">
    <source>
        <dbReference type="Proteomes" id="UP000663877"/>
    </source>
</evidence>
<dbReference type="InterPro" id="IPR006222">
    <property type="entry name" value="GCVT_N"/>
</dbReference>
<proteinExistence type="predicted"/>
<dbReference type="GO" id="GO:0005739">
    <property type="term" value="C:mitochondrion"/>
    <property type="evidence" value="ECO:0007669"/>
    <property type="project" value="TreeGrafter"/>
</dbReference>
<evidence type="ECO:0000259" key="1">
    <source>
        <dbReference type="Pfam" id="PF01571"/>
    </source>
</evidence>
<dbReference type="InterPro" id="IPR027266">
    <property type="entry name" value="TrmE/GcvT-like"/>
</dbReference>
<name>A0A813TVF5_9BILA</name>
<accession>A0A813TVF5</accession>
<dbReference type="PANTHER" id="PTHR43757">
    <property type="entry name" value="AMINOMETHYLTRANSFERASE"/>
    <property type="match status" value="1"/>
</dbReference>
<dbReference type="EMBL" id="CAJNOI010000017">
    <property type="protein sequence ID" value="CAF0819012.1"/>
    <property type="molecule type" value="Genomic_DNA"/>
</dbReference>
<dbReference type="Pfam" id="PF01571">
    <property type="entry name" value="GCV_T"/>
    <property type="match status" value="1"/>
</dbReference>
<comment type="caution">
    <text evidence="2">The sequence shown here is derived from an EMBL/GenBank/DDBJ whole genome shotgun (WGS) entry which is preliminary data.</text>
</comment>
<organism evidence="2 3">
    <name type="scientific">Adineta steineri</name>
    <dbReference type="NCBI Taxonomy" id="433720"/>
    <lineage>
        <taxon>Eukaryota</taxon>
        <taxon>Metazoa</taxon>
        <taxon>Spiralia</taxon>
        <taxon>Gnathifera</taxon>
        <taxon>Rotifera</taxon>
        <taxon>Eurotatoria</taxon>
        <taxon>Bdelloidea</taxon>
        <taxon>Adinetida</taxon>
        <taxon>Adinetidae</taxon>
        <taxon>Adineta</taxon>
    </lineage>
</organism>
<dbReference type="AlphaFoldDB" id="A0A813TVF5"/>
<dbReference type="SUPFAM" id="SSF103025">
    <property type="entry name" value="Folate-binding domain"/>
    <property type="match status" value="1"/>
</dbReference>
<dbReference type="Proteomes" id="UP000663877">
    <property type="component" value="Unassembled WGS sequence"/>
</dbReference>